<accession>A0A1Q9C8A3</accession>
<dbReference type="AlphaFoldDB" id="A0A1Q9C8A3"/>
<keyword evidence="1" id="KW-0812">Transmembrane</keyword>
<gene>
    <name evidence="2" type="ORF">AK812_SmicGene40588</name>
</gene>
<comment type="caution">
    <text evidence="2">The sequence shown here is derived from an EMBL/GenBank/DDBJ whole genome shotgun (WGS) entry which is preliminary data.</text>
</comment>
<protein>
    <submittedName>
        <fullName evidence="2">Uncharacterized protein</fullName>
    </submittedName>
</protein>
<keyword evidence="1" id="KW-0472">Membrane</keyword>
<evidence type="ECO:0000313" key="2">
    <source>
        <dbReference type="EMBL" id="OLP79156.1"/>
    </source>
</evidence>
<sequence>MTTMVKVMVTRATMRMIKGVAVISSIIIVVVIVIITTILVVAFTKTARGPQDLLDLREAACEARLQMSLNGGGNIL</sequence>
<feature type="transmembrane region" description="Helical" evidence="1">
    <location>
        <begin position="20"/>
        <end position="43"/>
    </location>
</feature>
<evidence type="ECO:0000313" key="3">
    <source>
        <dbReference type="Proteomes" id="UP000186817"/>
    </source>
</evidence>
<organism evidence="2 3">
    <name type="scientific">Symbiodinium microadriaticum</name>
    <name type="common">Dinoflagellate</name>
    <name type="synonym">Zooxanthella microadriatica</name>
    <dbReference type="NCBI Taxonomy" id="2951"/>
    <lineage>
        <taxon>Eukaryota</taxon>
        <taxon>Sar</taxon>
        <taxon>Alveolata</taxon>
        <taxon>Dinophyceae</taxon>
        <taxon>Suessiales</taxon>
        <taxon>Symbiodiniaceae</taxon>
        <taxon>Symbiodinium</taxon>
    </lineage>
</organism>
<keyword evidence="3" id="KW-1185">Reference proteome</keyword>
<keyword evidence="1" id="KW-1133">Transmembrane helix</keyword>
<evidence type="ECO:0000256" key="1">
    <source>
        <dbReference type="SAM" id="Phobius"/>
    </source>
</evidence>
<dbReference type="Proteomes" id="UP000186817">
    <property type="component" value="Unassembled WGS sequence"/>
</dbReference>
<proteinExistence type="predicted"/>
<reference evidence="2 3" key="1">
    <citation type="submission" date="2016-02" db="EMBL/GenBank/DDBJ databases">
        <title>Genome analysis of coral dinoflagellate symbionts highlights evolutionary adaptations to a symbiotic lifestyle.</title>
        <authorList>
            <person name="Aranda M."/>
            <person name="Li Y."/>
            <person name="Liew Y.J."/>
            <person name="Baumgarten S."/>
            <person name="Simakov O."/>
            <person name="Wilson M."/>
            <person name="Piel J."/>
            <person name="Ashoor H."/>
            <person name="Bougouffa S."/>
            <person name="Bajic V.B."/>
            <person name="Ryu T."/>
            <person name="Ravasi T."/>
            <person name="Bayer T."/>
            <person name="Micklem G."/>
            <person name="Kim H."/>
            <person name="Bhak J."/>
            <person name="Lajeunesse T.C."/>
            <person name="Voolstra C.R."/>
        </authorList>
    </citation>
    <scope>NUCLEOTIDE SEQUENCE [LARGE SCALE GENOMIC DNA]</scope>
    <source>
        <strain evidence="2 3">CCMP2467</strain>
    </source>
</reference>
<dbReference type="EMBL" id="LSRX01001517">
    <property type="protein sequence ID" value="OLP79156.1"/>
    <property type="molecule type" value="Genomic_DNA"/>
</dbReference>
<name>A0A1Q9C8A3_SYMMI</name>